<dbReference type="GO" id="GO:0051537">
    <property type="term" value="F:2 iron, 2 sulfur cluster binding"/>
    <property type="evidence" value="ECO:0007669"/>
    <property type="project" value="UniProtKB-KW"/>
</dbReference>
<keyword evidence="8" id="KW-0614">Plasmid</keyword>
<evidence type="ECO:0000256" key="5">
    <source>
        <dbReference type="ARBA" id="ARBA00023015"/>
    </source>
</evidence>
<keyword evidence="2" id="KW-0001">2Fe-2S</keyword>
<evidence type="ECO:0000256" key="6">
    <source>
        <dbReference type="ARBA" id="ARBA00023125"/>
    </source>
</evidence>
<gene>
    <name evidence="8" type="ORF">J444_pA70</name>
</gene>
<dbReference type="GO" id="GO:0003677">
    <property type="term" value="F:DNA binding"/>
    <property type="evidence" value="ECO:0007669"/>
    <property type="project" value="UniProtKB-KW"/>
</dbReference>
<keyword evidence="4" id="KW-0411">Iron-sulfur</keyword>
<evidence type="ECO:0000256" key="1">
    <source>
        <dbReference type="ARBA" id="ARBA00022491"/>
    </source>
</evidence>
<dbReference type="InterPro" id="IPR000944">
    <property type="entry name" value="Tscrpt_reg_Rrf2"/>
</dbReference>
<name>A0A140WY64_ECOLX</name>
<proteinExistence type="predicted"/>
<dbReference type="PANTHER" id="PTHR33221:SF15">
    <property type="entry name" value="HTH-TYPE TRANSCRIPTIONAL REGULATOR YWGB-RELATED"/>
    <property type="match status" value="1"/>
</dbReference>
<evidence type="ECO:0000256" key="7">
    <source>
        <dbReference type="ARBA" id="ARBA00023163"/>
    </source>
</evidence>
<dbReference type="InterPro" id="IPR036390">
    <property type="entry name" value="WH_DNA-bd_sf"/>
</dbReference>
<dbReference type="GO" id="GO:0005829">
    <property type="term" value="C:cytosol"/>
    <property type="evidence" value="ECO:0007669"/>
    <property type="project" value="TreeGrafter"/>
</dbReference>
<geneLocation type="plasmid" evidence="8">
    <name>pACN001-A</name>
</geneLocation>
<keyword evidence="5" id="KW-0805">Transcription regulation</keyword>
<keyword evidence="2" id="KW-0479">Metal-binding</keyword>
<dbReference type="AlphaFoldDB" id="A0A140WY64"/>
<keyword evidence="1" id="KW-0678">Repressor</keyword>
<dbReference type="GO" id="GO:0003700">
    <property type="term" value="F:DNA-binding transcription factor activity"/>
    <property type="evidence" value="ECO:0007669"/>
    <property type="project" value="TreeGrafter"/>
</dbReference>
<dbReference type="PROSITE" id="PS51197">
    <property type="entry name" value="HTH_RRF2_2"/>
    <property type="match status" value="1"/>
</dbReference>
<keyword evidence="3" id="KW-0408">Iron</keyword>
<evidence type="ECO:0000256" key="3">
    <source>
        <dbReference type="ARBA" id="ARBA00023004"/>
    </source>
</evidence>
<dbReference type="Pfam" id="PF02082">
    <property type="entry name" value="Rrf2"/>
    <property type="match status" value="1"/>
</dbReference>
<evidence type="ECO:0000256" key="4">
    <source>
        <dbReference type="ARBA" id="ARBA00023014"/>
    </source>
</evidence>
<reference evidence="8" key="1">
    <citation type="journal article" date="2014" name="J Glob Antimicrob Resist">
        <title>Plasmid-mediated multidrug resistance and virulence in an avian pathogenic Escherichia coli strain isolated in China.</title>
        <authorList>
            <person name="Wang X."/>
            <person name="Hao H."/>
            <person name="Xu Z."/>
            <person name="Zheng H."/>
            <person name="Liu C."/>
            <person name="Wei L."/>
            <person name="Zhang R."/>
            <person name="Bi D."/>
            <person name="Chen H."/>
            <person name="Tan C."/>
        </authorList>
    </citation>
    <scope>NUCLEOTIDE SEQUENCE</scope>
    <source>
        <strain evidence="8">ACN001</strain>
        <plasmid evidence="8">pACN001-A</plasmid>
    </source>
</reference>
<evidence type="ECO:0000256" key="2">
    <source>
        <dbReference type="ARBA" id="ARBA00022714"/>
    </source>
</evidence>
<dbReference type="InterPro" id="IPR036388">
    <property type="entry name" value="WH-like_DNA-bd_sf"/>
</dbReference>
<organism evidence="8">
    <name type="scientific">Escherichia coli ACN001</name>
    <dbReference type="NCBI Taxonomy" id="1311757"/>
    <lineage>
        <taxon>Bacteria</taxon>
        <taxon>Pseudomonadati</taxon>
        <taxon>Pseudomonadota</taxon>
        <taxon>Gammaproteobacteria</taxon>
        <taxon>Enterobacterales</taxon>
        <taxon>Enterobacteriaceae</taxon>
        <taxon>Escherichia</taxon>
    </lineage>
</organism>
<dbReference type="Gene3D" id="1.10.10.10">
    <property type="entry name" value="Winged helix-like DNA-binding domain superfamily/Winged helix DNA-binding domain"/>
    <property type="match status" value="1"/>
</dbReference>
<evidence type="ECO:0000313" key="8">
    <source>
        <dbReference type="EMBL" id="AHF23090.1"/>
    </source>
</evidence>
<dbReference type="SUPFAM" id="SSF46785">
    <property type="entry name" value="Winged helix' DNA-binding domain"/>
    <property type="match status" value="1"/>
</dbReference>
<accession>A0A140WY64</accession>
<protein>
    <submittedName>
        <fullName evidence="8">Putative transcriptional regulator</fullName>
    </submittedName>
</protein>
<dbReference type="EMBL" id="KC853434">
    <property type="protein sequence ID" value="AHF23090.1"/>
    <property type="molecule type" value="Genomic_DNA"/>
</dbReference>
<keyword evidence="6" id="KW-0238">DNA-binding</keyword>
<dbReference type="PANTHER" id="PTHR33221">
    <property type="entry name" value="WINGED HELIX-TURN-HELIX TRANSCRIPTIONAL REGULATOR, RRF2 FAMILY"/>
    <property type="match status" value="1"/>
</dbReference>
<sequence length="191" mass="20858">MNKTKGCLIANFATVPSAVLKRTRFTATQDTAMLDYRFPTALQMVLSVAMAEQMGERSTSAILAYGLEANPSFIRKLMVPLTRDGIIVSTLGRNGSIHLGRPADKITLRDIYLSVIEDKKLWASRPDVPARCVVSANACWYFKSVADEAEQASLNVLARHTVASALEAVKNADTSGCDPVPEMIARFKKAH</sequence>
<keyword evidence="7" id="KW-0804">Transcription</keyword>